<protein>
    <recommendedName>
        <fullName evidence="3">Permuted papain-like amidase YaeF/Yiix C92 family enzyme</fullName>
    </recommendedName>
</protein>
<dbReference type="Gene3D" id="3.90.1720.10">
    <property type="entry name" value="endopeptidase domain like (from Nostoc punctiforme)"/>
    <property type="match status" value="1"/>
</dbReference>
<dbReference type="HOGENOM" id="CLU_1399805_0_0_2"/>
<sequence>MSNKYLFLVFTCAVLLLTVVAAPATSLSSSGSSSLAYKIDLSLLQPGDIILTRGKLASIIPGYYSHAILYIGNGMVVHAVSDGVVVQSIYDAISSDVSAVGIYRVKTSSYIKLAAVQWALSKVGYPYDYSWLVYPGGKQVYGSSYYCSELVWASYLAVGGPDLDANPGFTLKYGYNVAPQEIADDNDVYLVAFYSN</sequence>
<dbReference type="InterPro" id="IPR024453">
    <property type="entry name" value="Peptidase_C92"/>
</dbReference>
<dbReference type="EnsemblBacteria" id="ABL77790">
    <property type="protein sequence ID" value="ABL77790"/>
    <property type="gene ID" value="Tpen_0381"/>
</dbReference>
<reference evidence="2" key="1">
    <citation type="journal article" date="2008" name="J. Bacteriol.">
        <title>Genome sequence of Thermofilum pendens reveals an exceptional loss of biosynthetic pathways without genome reduction.</title>
        <authorList>
            <person name="Anderson I."/>
            <person name="Rodriguez J."/>
            <person name="Susanti D."/>
            <person name="Porat I."/>
            <person name="Reich C."/>
            <person name="Ulrich L.E."/>
            <person name="Elkins J.G."/>
            <person name="Mavromatis K."/>
            <person name="Lykidis A."/>
            <person name="Kim E."/>
            <person name="Thompson L.S."/>
            <person name="Nolan M."/>
            <person name="Land M."/>
            <person name="Copeland A."/>
            <person name="Lapidus A."/>
            <person name="Lucas S."/>
            <person name="Detter C."/>
            <person name="Zhulin I.B."/>
            <person name="Olsen G.J."/>
            <person name="Whitman W."/>
            <person name="Mukhopadhyay B."/>
            <person name="Bristow J."/>
            <person name="Kyrpides N."/>
        </authorList>
    </citation>
    <scope>NUCLEOTIDE SEQUENCE [LARGE SCALE GENOMIC DNA]</scope>
    <source>
        <strain evidence="2">DSM 2475 / Hrk 5</strain>
    </source>
</reference>
<organism evidence="1 2">
    <name type="scientific">Thermofilum pendens (strain DSM 2475 / Hrk 5)</name>
    <dbReference type="NCBI Taxonomy" id="368408"/>
    <lineage>
        <taxon>Archaea</taxon>
        <taxon>Thermoproteota</taxon>
        <taxon>Thermoprotei</taxon>
        <taxon>Thermofilales</taxon>
        <taxon>Thermofilaceae</taxon>
        <taxon>Thermofilum</taxon>
    </lineage>
</organism>
<dbReference type="Proteomes" id="UP000000641">
    <property type="component" value="Chromosome"/>
</dbReference>
<dbReference type="RefSeq" id="WP_011752055.1">
    <property type="nucleotide sequence ID" value="NC_008698.1"/>
</dbReference>
<dbReference type="KEGG" id="tpe:Tpen_0381"/>
<accession>A1RX60</accession>
<keyword evidence="2" id="KW-1185">Reference proteome</keyword>
<gene>
    <name evidence="1" type="ordered locus">Tpen_0381</name>
</gene>
<evidence type="ECO:0000313" key="1">
    <source>
        <dbReference type="EMBL" id="ABL77790.1"/>
    </source>
</evidence>
<name>A1RX60_THEPD</name>
<dbReference type="eggNOG" id="arCOG04437">
    <property type="taxonomic scope" value="Archaea"/>
</dbReference>
<dbReference type="SUPFAM" id="SSF54001">
    <property type="entry name" value="Cysteine proteinases"/>
    <property type="match status" value="1"/>
</dbReference>
<dbReference type="Pfam" id="PF05708">
    <property type="entry name" value="Peptidase_C92"/>
    <property type="match status" value="1"/>
</dbReference>
<dbReference type="AlphaFoldDB" id="A1RX60"/>
<evidence type="ECO:0008006" key="3">
    <source>
        <dbReference type="Google" id="ProtNLM"/>
    </source>
</evidence>
<dbReference type="GeneID" id="4602149"/>
<dbReference type="InterPro" id="IPR038765">
    <property type="entry name" value="Papain-like_cys_pep_sf"/>
</dbReference>
<dbReference type="EMBL" id="CP000505">
    <property type="protein sequence ID" value="ABL77790.1"/>
    <property type="molecule type" value="Genomic_DNA"/>
</dbReference>
<proteinExistence type="predicted"/>
<evidence type="ECO:0000313" key="2">
    <source>
        <dbReference type="Proteomes" id="UP000000641"/>
    </source>
</evidence>